<dbReference type="InterPro" id="IPR020846">
    <property type="entry name" value="MFS_dom"/>
</dbReference>
<organism evidence="10 11">
    <name type="scientific">Drosophila lebanonensis</name>
    <name type="common">Fruit fly</name>
    <name type="synonym">Scaptodrosophila lebanonensis</name>
    <dbReference type="NCBI Taxonomy" id="7225"/>
    <lineage>
        <taxon>Eukaryota</taxon>
        <taxon>Metazoa</taxon>
        <taxon>Ecdysozoa</taxon>
        <taxon>Arthropoda</taxon>
        <taxon>Hexapoda</taxon>
        <taxon>Insecta</taxon>
        <taxon>Pterygota</taxon>
        <taxon>Neoptera</taxon>
        <taxon>Endopterygota</taxon>
        <taxon>Diptera</taxon>
        <taxon>Brachycera</taxon>
        <taxon>Muscomorpha</taxon>
        <taxon>Ephydroidea</taxon>
        <taxon>Drosophilidae</taxon>
        <taxon>Scaptodrosophila</taxon>
    </lineage>
</organism>
<feature type="transmembrane region" description="Helical" evidence="8">
    <location>
        <begin position="142"/>
        <end position="164"/>
    </location>
</feature>
<dbReference type="Proteomes" id="UP000504634">
    <property type="component" value="Unplaced"/>
</dbReference>
<dbReference type="OrthoDB" id="6612291at2759"/>
<dbReference type="GeneID" id="115631996"/>
<comment type="subcellular location">
    <subcellularLocation>
        <location evidence="1">Cell membrane</location>
        <topology evidence="1">Multi-pass membrane protein</topology>
    </subcellularLocation>
</comment>
<feature type="transmembrane region" description="Helical" evidence="8">
    <location>
        <begin position="301"/>
        <end position="321"/>
    </location>
</feature>
<evidence type="ECO:0000256" key="1">
    <source>
        <dbReference type="ARBA" id="ARBA00004651"/>
    </source>
</evidence>
<sequence length="464" mass="50054">MASSGGVKYQYLAGFCANIISVSYGAFCGWPSASFLELQADNSPLESGPLSNSDAGWVSSTLCLGGVVGTIVFARLADKLGRKPALLLMALPSLIGWLILPYARNPIHLCVARFLGGSAGGGCFAVIPIYVVELAESRVRGILGTFVVLGCNLGVLAAFTMGYFFNYKQVAWMMSILPLLFIICFVFMPETPQFLLQCNKLEEAEHALRYYRNIKKRVSKELSEELKLELRQLRTPEKGEEADANVNSAITLADFLEPKARKAFLIGIGLAATNQICGAFAMLNYTGVIFQQSGSTLPPTLAAIIVGTIQILGTYISTLLVERAGRKVLMLVSAAGIGISQCAMGTYSYLTLLGYETGAFSWVPIVGFSVMMLVAAVGLLTVPIIVLSEIMPVKIRSMAYMIFMAFLWLLTGFMLKSLPIFSESLGMHGTVFLFAVGAFASGLFIAIFVPETKGKSIETILDSM</sequence>
<feature type="transmembrane region" description="Helical" evidence="8">
    <location>
        <begin position="115"/>
        <end position="135"/>
    </location>
</feature>
<dbReference type="PANTHER" id="PTHR48021:SF33">
    <property type="entry name" value="AT22075P-RELATED"/>
    <property type="match status" value="1"/>
</dbReference>
<evidence type="ECO:0000256" key="8">
    <source>
        <dbReference type="SAM" id="Phobius"/>
    </source>
</evidence>
<feature type="transmembrane region" description="Helical" evidence="8">
    <location>
        <begin position="328"/>
        <end position="350"/>
    </location>
</feature>
<keyword evidence="5 8" id="KW-0812">Transmembrane</keyword>
<evidence type="ECO:0000313" key="11">
    <source>
        <dbReference type="RefSeq" id="XP_030384785.1"/>
    </source>
</evidence>
<dbReference type="SUPFAM" id="SSF103473">
    <property type="entry name" value="MFS general substrate transporter"/>
    <property type="match status" value="1"/>
</dbReference>
<evidence type="ECO:0000256" key="2">
    <source>
        <dbReference type="ARBA" id="ARBA00022448"/>
    </source>
</evidence>
<dbReference type="AlphaFoldDB" id="A0A6J2U9X2"/>
<dbReference type="PANTHER" id="PTHR48021">
    <property type="match status" value="1"/>
</dbReference>
<dbReference type="InterPro" id="IPR005828">
    <property type="entry name" value="MFS_sugar_transport-like"/>
</dbReference>
<keyword evidence="3" id="KW-1003">Cell membrane</keyword>
<name>A0A6J2U9X2_DROLE</name>
<dbReference type="PROSITE" id="PS50850">
    <property type="entry name" value="MFS"/>
    <property type="match status" value="1"/>
</dbReference>
<feature type="transmembrane region" description="Helical" evidence="8">
    <location>
        <begin position="170"/>
        <end position="188"/>
    </location>
</feature>
<feature type="transmembrane region" description="Helical" evidence="8">
    <location>
        <begin position="362"/>
        <end position="386"/>
    </location>
</feature>
<dbReference type="InterPro" id="IPR050549">
    <property type="entry name" value="MFS_Trehalose_Transporter"/>
</dbReference>
<dbReference type="GO" id="GO:0005886">
    <property type="term" value="C:plasma membrane"/>
    <property type="evidence" value="ECO:0007669"/>
    <property type="project" value="UniProtKB-SubCell"/>
</dbReference>
<keyword evidence="7 8" id="KW-0472">Membrane</keyword>
<keyword evidence="4" id="KW-0762">Sugar transport</keyword>
<dbReference type="GO" id="GO:0051119">
    <property type="term" value="F:sugar transmembrane transporter activity"/>
    <property type="evidence" value="ECO:0007669"/>
    <property type="project" value="InterPro"/>
</dbReference>
<evidence type="ECO:0000256" key="5">
    <source>
        <dbReference type="ARBA" id="ARBA00022692"/>
    </source>
</evidence>
<dbReference type="CDD" id="cd17358">
    <property type="entry name" value="MFS_GLUT6_8_Class3_like"/>
    <property type="match status" value="1"/>
</dbReference>
<dbReference type="FunFam" id="1.20.1250.20:FF:000218">
    <property type="entry name" value="facilitated trehalose transporter Tret1"/>
    <property type="match status" value="1"/>
</dbReference>
<feature type="transmembrane region" description="Helical" evidence="8">
    <location>
        <begin position="427"/>
        <end position="449"/>
    </location>
</feature>
<reference evidence="11" key="1">
    <citation type="submission" date="2025-08" db="UniProtKB">
        <authorList>
            <consortium name="RefSeq"/>
        </authorList>
    </citation>
    <scope>IDENTIFICATION</scope>
    <source>
        <strain evidence="11">11010-0011.00</strain>
        <tissue evidence="11">Whole body</tissue>
    </source>
</reference>
<evidence type="ECO:0000256" key="4">
    <source>
        <dbReference type="ARBA" id="ARBA00022597"/>
    </source>
</evidence>
<feature type="transmembrane region" description="Helical" evidence="8">
    <location>
        <begin position="398"/>
        <end position="415"/>
    </location>
</feature>
<dbReference type="Gene3D" id="1.20.1250.20">
    <property type="entry name" value="MFS general substrate transporter like domains"/>
    <property type="match status" value="1"/>
</dbReference>
<feature type="transmembrane region" description="Helical" evidence="8">
    <location>
        <begin position="55"/>
        <end position="74"/>
    </location>
</feature>
<dbReference type="InterPro" id="IPR044775">
    <property type="entry name" value="MFS_ERD6/Tret1-like"/>
</dbReference>
<feature type="transmembrane region" description="Helical" evidence="8">
    <location>
        <begin position="263"/>
        <end position="281"/>
    </location>
</feature>
<protein>
    <submittedName>
        <fullName evidence="11">Facilitated trehalose transporter Tret1</fullName>
    </submittedName>
</protein>
<evidence type="ECO:0000313" key="10">
    <source>
        <dbReference type="Proteomes" id="UP000504634"/>
    </source>
</evidence>
<gene>
    <name evidence="11" type="primary">LOC115631996</name>
</gene>
<evidence type="ECO:0000256" key="7">
    <source>
        <dbReference type="ARBA" id="ARBA00023136"/>
    </source>
</evidence>
<evidence type="ECO:0000256" key="6">
    <source>
        <dbReference type="ARBA" id="ARBA00022989"/>
    </source>
</evidence>
<proteinExistence type="predicted"/>
<feature type="transmembrane region" description="Helical" evidence="8">
    <location>
        <begin position="12"/>
        <end position="35"/>
    </location>
</feature>
<dbReference type="InterPro" id="IPR036259">
    <property type="entry name" value="MFS_trans_sf"/>
</dbReference>
<feature type="transmembrane region" description="Helical" evidence="8">
    <location>
        <begin position="86"/>
        <end position="103"/>
    </location>
</feature>
<keyword evidence="10" id="KW-1185">Reference proteome</keyword>
<accession>A0A6J2U9X2</accession>
<dbReference type="Pfam" id="PF00083">
    <property type="entry name" value="Sugar_tr"/>
    <property type="match status" value="1"/>
</dbReference>
<dbReference type="RefSeq" id="XP_030384785.1">
    <property type="nucleotide sequence ID" value="XM_030528925.1"/>
</dbReference>
<keyword evidence="6 8" id="KW-1133">Transmembrane helix</keyword>
<evidence type="ECO:0000259" key="9">
    <source>
        <dbReference type="PROSITE" id="PS50850"/>
    </source>
</evidence>
<feature type="domain" description="Major facilitator superfamily (MFS) profile" evidence="9">
    <location>
        <begin position="18"/>
        <end position="453"/>
    </location>
</feature>
<keyword evidence="2" id="KW-0813">Transport</keyword>
<evidence type="ECO:0000256" key="3">
    <source>
        <dbReference type="ARBA" id="ARBA00022475"/>
    </source>
</evidence>